<protein>
    <submittedName>
        <fullName evidence="1">Uncharacterized protein</fullName>
    </submittedName>
</protein>
<proteinExistence type="predicted"/>
<organism evidence="1 2">
    <name type="scientific">Lactuca virosa</name>
    <dbReference type="NCBI Taxonomy" id="75947"/>
    <lineage>
        <taxon>Eukaryota</taxon>
        <taxon>Viridiplantae</taxon>
        <taxon>Streptophyta</taxon>
        <taxon>Embryophyta</taxon>
        <taxon>Tracheophyta</taxon>
        <taxon>Spermatophyta</taxon>
        <taxon>Magnoliopsida</taxon>
        <taxon>eudicotyledons</taxon>
        <taxon>Gunneridae</taxon>
        <taxon>Pentapetalae</taxon>
        <taxon>asterids</taxon>
        <taxon>campanulids</taxon>
        <taxon>Asterales</taxon>
        <taxon>Asteraceae</taxon>
        <taxon>Cichorioideae</taxon>
        <taxon>Cichorieae</taxon>
        <taxon>Lactucinae</taxon>
        <taxon>Lactuca</taxon>
    </lineage>
</organism>
<dbReference type="EMBL" id="CAKMRJ010004445">
    <property type="protein sequence ID" value="CAH1436966.1"/>
    <property type="molecule type" value="Genomic_DNA"/>
</dbReference>
<accession>A0AAU9NGV1</accession>
<name>A0AAU9NGV1_9ASTR</name>
<reference evidence="1 2" key="1">
    <citation type="submission" date="2022-01" db="EMBL/GenBank/DDBJ databases">
        <authorList>
            <person name="Xiong W."/>
            <person name="Schranz E."/>
        </authorList>
    </citation>
    <scope>NUCLEOTIDE SEQUENCE [LARGE SCALE GENOMIC DNA]</scope>
</reference>
<keyword evidence="2" id="KW-1185">Reference proteome</keyword>
<gene>
    <name evidence="1" type="ORF">LVIROSA_LOCUS23313</name>
</gene>
<dbReference type="AlphaFoldDB" id="A0AAU9NGV1"/>
<comment type="caution">
    <text evidence="1">The sequence shown here is derived from an EMBL/GenBank/DDBJ whole genome shotgun (WGS) entry which is preliminary data.</text>
</comment>
<sequence>MVEAQRDSHTITNVGSSHDKFATSLSLNCWNGWSRKVLKSGQRVTNRVTQACFRSQADSVTCHCAMLNIPKQNISLNMKKKTSTTCPEKTVLVLDQLSAPNYYEFRAPNYYEFKRLQDLQ</sequence>
<evidence type="ECO:0000313" key="1">
    <source>
        <dbReference type="EMBL" id="CAH1436966.1"/>
    </source>
</evidence>
<evidence type="ECO:0000313" key="2">
    <source>
        <dbReference type="Proteomes" id="UP001157418"/>
    </source>
</evidence>
<dbReference type="Proteomes" id="UP001157418">
    <property type="component" value="Unassembled WGS sequence"/>
</dbReference>